<dbReference type="KEGG" id="tah:SU86_001800"/>
<organism evidence="1 2">
    <name type="scientific">Candidatus Nitrosotenuis cloacae</name>
    <dbReference type="NCBI Taxonomy" id="1603555"/>
    <lineage>
        <taxon>Archaea</taxon>
        <taxon>Nitrososphaerota</taxon>
        <taxon>Candidatus Nitrosotenuis</taxon>
    </lineage>
</organism>
<dbReference type="Proteomes" id="UP000266745">
    <property type="component" value="Chromosome"/>
</dbReference>
<dbReference type="RefSeq" id="WP_048187839.1">
    <property type="nucleotide sequence ID" value="NZ_CP011097.1"/>
</dbReference>
<dbReference type="OrthoDB" id="8516at2157"/>
<dbReference type="GeneID" id="24875116"/>
<protein>
    <submittedName>
        <fullName evidence="1">Uncharacterized protein</fullName>
    </submittedName>
</protein>
<proteinExistence type="predicted"/>
<evidence type="ECO:0000313" key="2">
    <source>
        <dbReference type="Proteomes" id="UP000266745"/>
    </source>
</evidence>
<accession>A0A3G1B5V0</accession>
<gene>
    <name evidence="1" type="ORF">SU86_001800</name>
</gene>
<sequence length="115" mass="12947">MQYFQALTLGKKRVATSREYLNKLTNNRAMPALALRDTKSDIWEPVGEENLYAVVDESSGFVLTDTSGYIISICDKNGFTKALVQGIQKDQCDQIVEQFQKDNIPKFEGKVILPV</sequence>
<name>A0A3G1B5V0_9ARCH</name>
<dbReference type="EMBL" id="CP011097">
    <property type="protein sequence ID" value="AJZ75327.1"/>
    <property type="molecule type" value="Genomic_DNA"/>
</dbReference>
<dbReference type="STRING" id="1603555.SU86_001800"/>
<keyword evidence="2" id="KW-1185">Reference proteome</keyword>
<dbReference type="AlphaFoldDB" id="A0A3G1B5V0"/>
<evidence type="ECO:0000313" key="1">
    <source>
        <dbReference type="EMBL" id="AJZ75327.1"/>
    </source>
</evidence>
<reference evidence="1 2" key="1">
    <citation type="journal article" date="2016" name="Sci. Rep.">
        <title>A novel ammonia-oxidizing archaeon from wastewater treatment plant: Its enrichment, physiological and genomic characteristics.</title>
        <authorList>
            <person name="Li Y."/>
            <person name="Ding K."/>
            <person name="Wen X."/>
            <person name="Zhang B."/>
            <person name="Shen B."/>
            <person name="Yang Y."/>
        </authorList>
    </citation>
    <scope>NUCLEOTIDE SEQUENCE [LARGE SCALE GENOMIC DNA]</scope>
    <source>
        <strain evidence="1 2">SAT1</strain>
    </source>
</reference>